<evidence type="ECO:0000313" key="2">
    <source>
        <dbReference type="Proteomes" id="UP000503162"/>
    </source>
</evidence>
<accession>A0A6G8IBX2</accession>
<name>A0A6G8IBX2_9BURK</name>
<gene>
    <name evidence="1" type="ORF">G9Q37_00320</name>
</gene>
<evidence type="ECO:0000313" key="1">
    <source>
        <dbReference type="EMBL" id="QIM50684.1"/>
    </source>
</evidence>
<organism evidence="1 2">
    <name type="scientific">Hydrogenophaga crocea</name>
    <dbReference type="NCBI Taxonomy" id="2716225"/>
    <lineage>
        <taxon>Bacteria</taxon>
        <taxon>Pseudomonadati</taxon>
        <taxon>Pseudomonadota</taxon>
        <taxon>Betaproteobacteria</taxon>
        <taxon>Burkholderiales</taxon>
        <taxon>Comamonadaceae</taxon>
        <taxon>Hydrogenophaga</taxon>
    </lineage>
</organism>
<dbReference type="RefSeq" id="WP_166222910.1">
    <property type="nucleotide sequence ID" value="NZ_CP049989.1"/>
</dbReference>
<protein>
    <submittedName>
        <fullName evidence="1">Uncharacterized protein</fullName>
    </submittedName>
</protein>
<reference evidence="1 2" key="1">
    <citation type="submission" date="2020-03" db="EMBL/GenBank/DDBJ databases">
        <title>Hydrogenophaga sp. nov. isolated from cyanobacterial mat.</title>
        <authorList>
            <person name="Thorat V."/>
            <person name="Kirdat K."/>
            <person name="Tiwarekar B."/>
            <person name="Costa E.D."/>
            <person name="Yadav A."/>
        </authorList>
    </citation>
    <scope>NUCLEOTIDE SEQUENCE [LARGE SCALE GENOMIC DNA]</scope>
    <source>
        <strain evidence="1 2">BA0156</strain>
    </source>
</reference>
<dbReference type="EMBL" id="CP049989">
    <property type="protein sequence ID" value="QIM50684.1"/>
    <property type="molecule type" value="Genomic_DNA"/>
</dbReference>
<dbReference type="Proteomes" id="UP000503162">
    <property type="component" value="Chromosome"/>
</dbReference>
<sequence length="87" mass="9822">MQAIKSVRKLIQADPASSRSAVLAALVLALESEEPFNLTRLYGLPYEDFELALKLVQEWRLDRYYSAKYRLLDASLLAGRHTEPAIG</sequence>
<proteinExistence type="predicted"/>
<keyword evidence="2" id="KW-1185">Reference proteome</keyword>
<dbReference type="AlphaFoldDB" id="A0A6G8IBX2"/>
<dbReference type="KEGG" id="hcz:G9Q37_00320"/>